<keyword evidence="10" id="KW-0804">Transcription</keyword>
<dbReference type="GO" id="GO:0008420">
    <property type="term" value="F:RNA polymerase II CTD heptapeptide repeat phosphatase activity"/>
    <property type="evidence" value="ECO:0007669"/>
    <property type="project" value="InterPro"/>
</dbReference>
<evidence type="ECO:0000256" key="3">
    <source>
        <dbReference type="ARBA" id="ARBA00004123"/>
    </source>
</evidence>
<dbReference type="InterPro" id="IPR004274">
    <property type="entry name" value="FCP1_dom"/>
</dbReference>
<accession>A0AAP0IDY3</accession>
<evidence type="ECO:0000256" key="11">
    <source>
        <dbReference type="ARBA" id="ARBA00023242"/>
    </source>
</evidence>
<dbReference type="PANTHER" id="PTHR23081">
    <property type="entry name" value="RNA POLYMERASE II CTD PHOSPHATASE"/>
    <property type="match status" value="1"/>
</dbReference>
<feature type="compositionally biased region" description="Low complexity" evidence="15">
    <location>
        <begin position="483"/>
        <end position="494"/>
    </location>
</feature>
<dbReference type="GO" id="GO:0046872">
    <property type="term" value="F:metal ion binding"/>
    <property type="evidence" value="ECO:0007669"/>
    <property type="project" value="UniProtKB-KW"/>
</dbReference>
<dbReference type="Pfam" id="PF03031">
    <property type="entry name" value="NIF"/>
    <property type="match status" value="1"/>
</dbReference>
<dbReference type="SUPFAM" id="SSF56784">
    <property type="entry name" value="HAD-like"/>
    <property type="match status" value="1"/>
</dbReference>
<dbReference type="Pfam" id="PF00533">
    <property type="entry name" value="BRCT"/>
    <property type="match status" value="1"/>
</dbReference>
<proteinExistence type="predicted"/>
<comment type="caution">
    <text evidence="18">The sequence shown here is derived from an EMBL/GenBank/DDBJ whole genome shotgun (WGS) entry which is preliminary data.</text>
</comment>
<comment type="cofactor">
    <cofactor evidence="1">
        <name>Mn(2+)</name>
        <dbReference type="ChEBI" id="CHEBI:29035"/>
    </cofactor>
</comment>
<dbReference type="Pfam" id="PF25505">
    <property type="entry name" value="ARM_CPL3"/>
    <property type="match status" value="1"/>
</dbReference>
<dbReference type="EMBL" id="JBBNAF010000009">
    <property type="protein sequence ID" value="KAK9113355.1"/>
    <property type="molecule type" value="Genomic_DNA"/>
</dbReference>
<dbReference type="FunFam" id="3.40.50.10190:FF:000014">
    <property type="entry name" value="RNA polymerase II C-terminal domain phosphatase-like 3"/>
    <property type="match status" value="1"/>
</dbReference>
<dbReference type="PROSITE" id="PS50172">
    <property type="entry name" value="BRCT"/>
    <property type="match status" value="1"/>
</dbReference>
<dbReference type="GO" id="GO:0003723">
    <property type="term" value="F:RNA binding"/>
    <property type="evidence" value="ECO:0007669"/>
    <property type="project" value="UniProtKB-KW"/>
</dbReference>
<dbReference type="NCBIfam" id="TIGR02250">
    <property type="entry name" value="FCP1_euk"/>
    <property type="match status" value="1"/>
</dbReference>
<dbReference type="SMART" id="SM00292">
    <property type="entry name" value="BRCT"/>
    <property type="match status" value="1"/>
</dbReference>
<keyword evidence="6" id="KW-0479">Metal-binding</keyword>
<feature type="region of interest" description="Disordered" evidence="15">
    <location>
        <begin position="96"/>
        <end position="119"/>
    </location>
</feature>
<dbReference type="Proteomes" id="UP001420932">
    <property type="component" value="Unassembled WGS sequence"/>
</dbReference>
<dbReference type="InterPro" id="IPR036412">
    <property type="entry name" value="HAD-like_sf"/>
</dbReference>
<feature type="compositionally biased region" description="Low complexity" evidence="15">
    <location>
        <begin position="315"/>
        <end position="324"/>
    </location>
</feature>
<dbReference type="InterPro" id="IPR057473">
    <property type="entry name" value="ARM_CPL3"/>
</dbReference>
<keyword evidence="9" id="KW-0805">Transcription regulation</keyword>
<evidence type="ECO:0000256" key="14">
    <source>
        <dbReference type="ARBA" id="ARBA00063107"/>
    </source>
</evidence>
<dbReference type="CDD" id="cd17729">
    <property type="entry name" value="BRCT_CTDP1"/>
    <property type="match status" value="1"/>
</dbReference>
<dbReference type="SUPFAM" id="SSF52113">
    <property type="entry name" value="BRCT domain"/>
    <property type="match status" value="1"/>
</dbReference>
<evidence type="ECO:0000256" key="2">
    <source>
        <dbReference type="ARBA" id="ARBA00001946"/>
    </source>
</evidence>
<dbReference type="GO" id="GO:0009651">
    <property type="term" value="P:response to salt stress"/>
    <property type="evidence" value="ECO:0007669"/>
    <property type="project" value="UniProtKB-ARBA"/>
</dbReference>
<dbReference type="InterPro" id="IPR001357">
    <property type="entry name" value="BRCT_dom"/>
</dbReference>
<dbReference type="PANTHER" id="PTHR23081:SF2">
    <property type="entry name" value="RNA POLYMERASE II C-TERMINAL DOMAIN PHOSPHATASE-LIKE 3"/>
    <property type="match status" value="1"/>
</dbReference>
<evidence type="ECO:0000256" key="1">
    <source>
        <dbReference type="ARBA" id="ARBA00001936"/>
    </source>
</evidence>
<comment type="subcellular location">
    <subcellularLocation>
        <location evidence="3">Nucleus</location>
    </subcellularLocation>
</comment>
<evidence type="ECO:0000259" key="17">
    <source>
        <dbReference type="PROSITE" id="PS50969"/>
    </source>
</evidence>
<dbReference type="EC" id="3.1.3.16" evidence="4"/>
<feature type="compositionally biased region" description="Polar residues" evidence="15">
    <location>
        <begin position="883"/>
        <end position="892"/>
    </location>
</feature>
<dbReference type="InterPro" id="IPR011947">
    <property type="entry name" value="FCP1_euk"/>
</dbReference>
<feature type="compositionally biased region" description="Acidic residues" evidence="15">
    <location>
        <begin position="10"/>
        <end position="29"/>
    </location>
</feature>
<keyword evidence="8" id="KW-0694">RNA-binding</keyword>
<dbReference type="PROSITE" id="PS50969">
    <property type="entry name" value="FCP1"/>
    <property type="match status" value="1"/>
</dbReference>
<evidence type="ECO:0000256" key="13">
    <source>
        <dbReference type="ARBA" id="ARBA00048336"/>
    </source>
</evidence>
<dbReference type="CDD" id="cd07521">
    <property type="entry name" value="HAD_FCP1-like"/>
    <property type="match status" value="1"/>
</dbReference>
<reference evidence="18 19" key="1">
    <citation type="submission" date="2024-01" db="EMBL/GenBank/DDBJ databases">
        <title>Genome assemblies of Stephania.</title>
        <authorList>
            <person name="Yang L."/>
        </authorList>
    </citation>
    <scope>NUCLEOTIDE SEQUENCE [LARGE SCALE GENOMIC DNA]</scope>
    <source>
        <strain evidence="18">YNDBR</strain>
        <tissue evidence="18">Leaf</tissue>
    </source>
</reference>
<keyword evidence="5" id="KW-0678">Repressor</keyword>
<comment type="subunit">
    <text evidence="14">Interacts with RAP74.</text>
</comment>
<evidence type="ECO:0000256" key="10">
    <source>
        <dbReference type="ARBA" id="ARBA00023163"/>
    </source>
</evidence>
<comment type="catalytic activity">
    <reaction evidence="13">
        <text>O-phospho-L-threonyl-[protein] + H2O = L-threonyl-[protein] + phosphate</text>
        <dbReference type="Rhea" id="RHEA:47004"/>
        <dbReference type="Rhea" id="RHEA-COMP:11060"/>
        <dbReference type="Rhea" id="RHEA-COMP:11605"/>
        <dbReference type="ChEBI" id="CHEBI:15377"/>
        <dbReference type="ChEBI" id="CHEBI:30013"/>
        <dbReference type="ChEBI" id="CHEBI:43474"/>
        <dbReference type="ChEBI" id="CHEBI:61977"/>
        <dbReference type="EC" id="3.1.3.16"/>
    </reaction>
</comment>
<feature type="domain" description="BRCT" evidence="16">
    <location>
        <begin position="1164"/>
        <end position="1257"/>
    </location>
</feature>
<dbReference type="InterPro" id="IPR036420">
    <property type="entry name" value="BRCT_dom_sf"/>
</dbReference>
<evidence type="ECO:0000256" key="6">
    <source>
        <dbReference type="ARBA" id="ARBA00022723"/>
    </source>
</evidence>
<evidence type="ECO:0000256" key="9">
    <source>
        <dbReference type="ARBA" id="ARBA00023015"/>
    </source>
</evidence>
<evidence type="ECO:0000313" key="18">
    <source>
        <dbReference type="EMBL" id="KAK9113355.1"/>
    </source>
</evidence>
<sequence length="1259" mass="137503">MAKDGSFVDVDVEEGEISEETQSIEEISAEDFKLESKPKSGSGGGGGGGSGGEVWMDDLYKFRVSSNYGHGLHNLAWARAVQNKPLDEILDKLKRTSSSSNVDVDEDGNGSKRSSRSGSNMKEVCNIIIDDSSDEEVDSRVQNADQWEKEEGELEEGEIDMDSEMMIGDGKEGAFGELDNGGELGKKIRTIRDGLENVTVKDAEKSFSGVCLQLCTILDVMLEIGSENCPPALVAIKQQAFTGFRAANTVFVAMSSKQQELNKEAFSRLLDHIKSKASSLFSPGQLQEVEAAILSMVQKSSLSINKSSEREKETNANNRNNPNELGLFSSKPGPVSNPLKLSDPLTVETVDQRKVIGGFDISKPGLMSGFRSRGAFGPLLDLHGDHDVDSLPSPTRETPPTTFTSPKPQITGNALVKSVLAAPSAADPTVGAIAHSYETDALKAVSTYQQKFSRTSLFMNSELPSPTPSEECEIGDGDTNGEVSSSSKSANTSTVNLSVQSQPFSSSASHLNGASLVIPTNNIRQSGPGPNVSIKASAKSRDPRLRFANSEAGNFDLNQGPTVTGRLNNEPFGGQIGSRKNKVADESLLDVHASKRQRNGLLSSMVSRDAQMVSGSGGWLEDNNAIHSFTSDKRQMEGSLGTDNRQSVSGENVFVRGKNAASSNLHAANRSNEQSQLIGTSSTVSLPSLLKDIAVNPTMLVQLLLEQQKLADAQKKSSYPVQNTTSAFSSSVNHGTIPVANALSSNSFPIEQRVIAKPRDDLPVTSMNGQAEGGKIRMKPRDPRRILHSAMFQKNGDLRTEGPSNNQTVKDNVLVRQLGDQAQTASMPSQPSQPPDISRQFTKELKNLAALTSQAINASTVPLTGSSQPLPVKMEKSNVGVVTDTNEQQSNSKPEEGAVGAAKPQNAWDDVEHLFEGYDDQQRVAIQRERARRIEEQNKMFSARKLCLVLDLDHTLLNSAKFIEVDPVHEEILRKKEEQDREKSQRHLFRFAHMGMWTKLRPGIWNFLEKASKLFELHLYTMGNKLYATEMAKVLDPTGVLFAGRVISKGDDGDPFDGEERVPKTKDLEGVLGMESAVIIIDDSIRVWPHNKLNLIVVERYTYFPCSRRQFGLPGPSLLEIDHDERSEDGTLASSLSVIERIHQNFFSNRSLHDIDVRNILASEQRKILDGCRIVFSRVFPVGEANPHLHPLWQTAEHFGAVCTTQIDEQVTHVVANSRGTDKVNWAISSGRFVVQPGWVEASALLYRRANEHDFAIAN</sequence>
<dbReference type="GO" id="GO:0005634">
    <property type="term" value="C:nucleus"/>
    <property type="evidence" value="ECO:0007669"/>
    <property type="project" value="UniProtKB-SubCell"/>
</dbReference>
<comment type="cofactor">
    <cofactor evidence="2">
        <name>Mg(2+)</name>
        <dbReference type="ChEBI" id="CHEBI:18420"/>
    </cofactor>
</comment>
<keyword evidence="7" id="KW-0378">Hydrolase</keyword>
<feature type="region of interest" description="Disordered" evidence="15">
    <location>
        <begin position="883"/>
        <end position="903"/>
    </location>
</feature>
<dbReference type="InterPro" id="IPR023214">
    <property type="entry name" value="HAD_sf"/>
</dbReference>
<dbReference type="Gene3D" id="3.40.50.1000">
    <property type="entry name" value="HAD superfamily/HAD-like"/>
    <property type="match status" value="1"/>
</dbReference>
<dbReference type="SMART" id="SM00577">
    <property type="entry name" value="CPDc"/>
    <property type="match status" value="1"/>
</dbReference>
<keyword evidence="11" id="KW-0539">Nucleus</keyword>
<evidence type="ECO:0000256" key="7">
    <source>
        <dbReference type="ARBA" id="ARBA00022801"/>
    </source>
</evidence>
<evidence type="ECO:0000313" key="19">
    <source>
        <dbReference type="Proteomes" id="UP001420932"/>
    </source>
</evidence>
<feature type="region of interest" description="Disordered" evidence="15">
    <location>
        <begin position="1"/>
        <end position="52"/>
    </location>
</feature>
<keyword evidence="19" id="KW-1185">Reference proteome</keyword>
<feature type="region of interest" description="Disordered" evidence="15">
    <location>
        <begin position="459"/>
        <end position="494"/>
    </location>
</feature>
<dbReference type="AlphaFoldDB" id="A0AAP0IDY3"/>
<feature type="compositionally biased region" description="Gly residues" evidence="15">
    <location>
        <begin position="41"/>
        <end position="52"/>
    </location>
</feature>
<feature type="region of interest" description="Disordered" evidence="15">
    <location>
        <begin position="304"/>
        <end position="339"/>
    </location>
</feature>
<evidence type="ECO:0000256" key="8">
    <source>
        <dbReference type="ARBA" id="ARBA00022884"/>
    </source>
</evidence>
<feature type="region of interest" description="Disordered" evidence="15">
    <location>
        <begin position="519"/>
        <end position="541"/>
    </location>
</feature>
<feature type="domain" description="FCP1 homology" evidence="17">
    <location>
        <begin position="941"/>
        <end position="1121"/>
    </location>
</feature>
<evidence type="ECO:0000256" key="5">
    <source>
        <dbReference type="ARBA" id="ARBA00022491"/>
    </source>
</evidence>
<gene>
    <name evidence="18" type="ORF">Syun_020152</name>
</gene>
<dbReference type="FunFam" id="3.40.50.1000:FF:000098">
    <property type="entry name" value="RNA polymerase II C-terminal domain phosphatase-like 3"/>
    <property type="match status" value="1"/>
</dbReference>
<organism evidence="18 19">
    <name type="scientific">Stephania yunnanensis</name>
    <dbReference type="NCBI Taxonomy" id="152371"/>
    <lineage>
        <taxon>Eukaryota</taxon>
        <taxon>Viridiplantae</taxon>
        <taxon>Streptophyta</taxon>
        <taxon>Embryophyta</taxon>
        <taxon>Tracheophyta</taxon>
        <taxon>Spermatophyta</taxon>
        <taxon>Magnoliopsida</taxon>
        <taxon>Ranunculales</taxon>
        <taxon>Menispermaceae</taxon>
        <taxon>Menispermoideae</taxon>
        <taxon>Cissampelideae</taxon>
        <taxon>Stephania</taxon>
    </lineage>
</organism>
<evidence type="ECO:0000256" key="12">
    <source>
        <dbReference type="ARBA" id="ARBA00047761"/>
    </source>
</evidence>
<evidence type="ECO:0000259" key="16">
    <source>
        <dbReference type="PROSITE" id="PS50172"/>
    </source>
</evidence>
<name>A0AAP0IDY3_9MAGN</name>
<dbReference type="Gene3D" id="3.40.50.10190">
    <property type="entry name" value="BRCT domain"/>
    <property type="match status" value="1"/>
</dbReference>
<evidence type="ECO:0000256" key="15">
    <source>
        <dbReference type="SAM" id="MobiDB-lite"/>
    </source>
</evidence>
<evidence type="ECO:0000256" key="4">
    <source>
        <dbReference type="ARBA" id="ARBA00013081"/>
    </source>
</evidence>
<protein>
    <recommendedName>
        <fullName evidence="4">protein-serine/threonine phosphatase</fullName>
        <ecNumber evidence="4">3.1.3.16</ecNumber>
    </recommendedName>
</protein>
<dbReference type="InterPro" id="IPR039189">
    <property type="entry name" value="Fcp1"/>
</dbReference>
<comment type="catalytic activity">
    <reaction evidence="12">
        <text>O-phospho-L-seryl-[protein] + H2O = L-seryl-[protein] + phosphate</text>
        <dbReference type="Rhea" id="RHEA:20629"/>
        <dbReference type="Rhea" id="RHEA-COMP:9863"/>
        <dbReference type="Rhea" id="RHEA-COMP:11604"/>
        <dbReference type="ChEBI" id="CHEBI:15377"/>
        <dbReference type="ChEBI" id="CHEBI:29999"/>
        <dbReference type="ChEBI" id="CHEBI:43474"/>
        <dbReference type="ChEBI" id="CHEBI:83421"/>
        <dbReference type="EC" id="3.1.3.16"/>
    </reaction>
</comment>